<gene>
    <name evidence="1" type="ORF">P278_23350</name>
</gene>
<protein>
    <recommendedName>
        <fullName evidence="3">Thioredoxin domain-containing protein</fullName>
    </recommendedName>
</protein>
<comment type="caution">
    <text evidence="1">The sequence shown here is derived from an EMBL/GenBank/DDBJ whole genome shotgun (WGS) entry which is preliminary data.</text>
</comment>
<dbReference type="EMBL" id="AYXY01000023">
    <property type="protein sequence ID" value="ETN94393.1"/>
    <property type="molecule type" value="Genomic_DNA"/>
</dbReference>
<dbReference type="AlphaFoldDB" id="W2UK68"/>
<dbReference type="InterPro" id="IPR036249">
    <property type="entry name" value="Thioredoxin-like_sf"/>
</dbReference>
<dbReference type="SUPFAM" id="SSF52833">
    <property type="entry name" value="Thioredoxin-like"/>
    <property type="match status" value="1"/>
</dbReference>
<dbReference type="RefSeq" id="WP_038266792.1">
    <property type="nucleotide sequence ID" value="NZ_AYXY01000023.1"/>
</dbReference>
<reference evidence="2" key="1">
    <citation type="submission" date="2013-11" db="EMBL/GenBank/DDBJ databases">
        <title>Draft genome sequence from a member of Zhouia, isolated tidal flat.</title>
        <authorList>
            <person name="Jin H."/>
            <person name="Jeon C.O."/>
        </authorList>
    </citation>
    <scope>NUCLEOTIDE SEQUENCE [LARGE SCALE GENOMIC DNA]</scope>
    <source>
        <strain evidence="2">AD3</strain>
    </source>
</reference>
<reference evidence="1 2" key="2">
    <citation type="journal article" date="2016" name="Genome Announc.">
        <title>Draft Genome Sequence of Zhouia amylolytica AD3, Isolated from Tidal Flat Sediment.</title>
        <authorList>
            <person name="Jia B."/>
            <person name="Jin H.M."/>
            <person name="Lee H.J."/>
            <person name="Jeon C.O."/>
        </authorList>
    </citation>
    <scope>NUCLEOTIDE SEQUENCE [LARGE SCALE GENOMIC DNA]</scope>
    <source>
        <strain evidence="1 2">AD3</strain>
    </source>
</reference>
<evidence type="ECO:0008006" key="3">
    <source>
        <dbReference type="Google" id="ProtNLM"/>
    </source>
</evidence>
<organism evidence="1 2">
    <name type="scientific">Zhouia amylolytica AD3</name>
    <dbReference type="NCBI Taxonomy" id="1286632"/>
    <lineage>
        <taxon>Bacteria</taxon>
        <taxon>Pseudomonadati</taxon>
        <taxon>Bacteroidota</taxon>
        <taxon>Flavobacteriia</taxon>
        <taxon>Flavobacteriales</taxon>
        <taxon>Flavobacteriaceae</taxon>
        <taxon>Zhouia</taxon>
    </lineage>
</organism>
<evidence type="ECO:0000313" key="2">
    <source>
        <dbReference type="Proteomes" id="UP000018850"/>
    </source>
</evidence>
<keyword evidence="2" id="KW-1185">Reference proteome</keyword>
<dbReference type="eggNOG" id="COG1225">
    <property type="taxonomic scope" value="Bacteria"/>
</dbReference>
<dbReference type="Proteomes" id="UP000018850">
    <property type="component" value="Unassembled WGS sequence"/>
</dbReference>
<evidence type="ECO:0000313" key="1">
    <source>
        <dbReference type="EMBL" id="ETN94393.1"/>
    </source>
</evidence>
<dbReference type="Gene3D" id="3.40.30.10">
    <property type="entry name" value="Glutaredoxin"/>
    <property type="match status" value="1"/>
</dbReference>
<proteinExistence type="predicted"/>
<sequence>MKTMLIFVLTTFYINVSNSQVSYSVTLGPGSVLFDYDTGVSYNYDDYLKLYKDYPNMHAWPKEYNKYGMASSFYFDKNEENSRTISNGLFNDKVSEGEIFSEFVMKTIDGQIVESKNLRGKKIVLISIVMLREPFFNKDQLLEMDSFFSDLPNVKSIVFTSSNSLEIEDAIGDLNLNSLIVPEAMGFQKKYGIKISPQYVLIDENGLLVKYFKHEDLGTFEDMLKN</sequence>
<name>W2UK68_9FLAO</name>
<accession>W2UK68</accession>